<proteinExistence type="predicted"/>
<evidence type="ECO:0008006" key="6">
    <source>
        <dbReference type="Google" id="ProtNLM"/>
    </source>
</evidence>
<feature type="compositionally biased region" description="Polar residues" evidence="1">
    <location>
        <begin position="132"/>
        <end position="145"/>
    </location>
</feature>
<keyword evidence="5" id="KW-1185">Reference proteome</keyword>
<evidence type="ECO:0000256" key="3">
    <source>
        <dbReference type="SAM" id="SignalP"/>
    </source>
</evidence>
<keyword evidence="3" id="KW-0732">Signal</keyword>
<dbReference type="AlphaFoldDB" id="A0A7C8MLP5"/>
<keyword evidence="2" id="KW-0812">Transmembrane</keyword>
<gene>
    <name evidence="4" type="ORF">GQX73_g5298</name>
</gene>
<dbReference type="EMBL" id="WUBL01000054">
    <property type="protein sequence ID" value="KAF2968252.1"/>
    <property type="molecule type" value="Genomic_DNA"/>
</dbReference>
<keyword evidence="2" id="KW-1133">Transmembrane helix</keyword>
<feature type="compositionally biased region" description="Low complexity" evidence="1">
    <location>
        <begin position="146"/>
        <end position="167"/>
    </location>
</feature>
<dbReference type="InParanoid" id="A0A7C8MLP5"/>
<dbReference type="OrthoDB" id="4776771at2759"/>
<feature type="compositionally biased region" description="Basic residues" evidence="1">
    <location>
        <begin position="63"/>
        <end position="73"/>
    </location>
</feature>
<feature type="region of interest" description="Disordered" evidence="1">
    <location>
        <begin position="49"/>
        <end position="202"/>
    </location>
</feature>
<feature type="region of interest" description="Disordered" evidence="1">
    <location>
        <begin position="395"/>
        <end position="484"/>
    </location>
</feature>
<evidence type="ECO:0000256" key="2">
    <source>
        <dbReference type="SAM" id="Phobius"/>
    </source>
</evidence>
<feature type="compositionally biased region" description="Gly residues" evidence="1">
    <location>
        <begin position="185"/>
        <end position="194"/>
    </location>
</feature>
<feature type="compositionally biased region" description="Polar residues" evidence="1">
    <location>
        <begin position="462"/>
        <end position="477"/>
    </location>
</feature>
<comment type="caution">
    <text evidence="4">The sequence shown here is derived from an EMBL/GenBank/DDBJ whole genome shotgun (WGS) entry which is preliminary data.</text>
</comment>
<feature type="chain" id="PRO_5028933131" description="REJ domain-containing protein" evidence="3">
    <location>
        <begin position="22"/>
        <end position="544"/>
    </location>
</feature>
<feature type="compositionally biased region" description="Low complexity" evidence="1">
    <location>
        <begin position="111"/>
        <end position="131"/>
    </location>
</feature>
<accession>A0A7C8MLP5</accession>
<dbReference type="Proteomes" id="UP000481858">
    <property type="component" value="Unassembled WGS sequence"/>
</dbReference>
<reference evidence="4 5" key="1">
    <citation type="submission" date="2019-12" db="EMBL/GenBank/DDBJ databases">
        <title>Draft genome sequence of the ascomycete Xylaria multiplex DSM 110363.</title>
        <authorList>
            <person name="Buettner E."/>
            <person name="Kellner H."/>
        </authorList>
    </citation>
    <scope>NUCLEOTIDE SEQUENCE [LARGE SCALE GENOMIC DNA]</scope>
    <source>
        <strain evidence="4 5">DSM 110363</strain>
    </source>
</reference>
<feature type="compositionally biased region" description="Low complexity" evidence="1">
    <location>
        <begin position="399"/>
        <end position="410"/>
    </location>
</feature>
<evidence type="ECO:0000313" key="4">
    <source>
        <dbReference type="EMBL" id="KAF2968252.1"/>
    </source>
</evidence>
<feature type="compositionally biased region" description="Low complexity" evidence="1">
    <location>
        <begin position="336"/>
        <end position="347"/>
    </location>
</feature>
<keyword evidence="2" id="KW-0472">Membrane</keyword>
<evidence type="ECO:0000313" key="5">
    <source>
        <dbReference type="Proteomes" id="UP000481858"/>
    </source>
</evidence>
<feature type="signal peptide" evidence="3">
    <location>
        <begin position="1"/>
        <end position="21"/>
    </location>
</feature>
<name>A0A7C8MLP5_9PEZI</name>
<organism evidence="4 5">
    <name type="scientific">Xylaria multiplex</name>
    <dbReference type="NCBI Taxonomy" id="323545"/>
    <lineage>
        <taxon>Eukaryota</taxon>
        <taxon>Fungi</taxon>
        <taxon>Dikarya</taxon>
        <taxon>Ascomycota</taxon>
        <taxon>Pezizomycotina</taxon>
        <taxon>Sordariomycetes</taxon>
        <taxon>Xylariomycetidae</taxon>
        <taxon>Xylariales</taxon>
        <taxon>Xylariaceae</taxon>
        <taxon>Xylaria</taxon>
    </lineage>
</organism>
<feature type="region of interest" description="Disordered" evidence="1">
    <location>
        <begin position="253"/>
        <end position="282"/>
    </location>
</feature>
<feature type="region of interest" description="Disordered" evidence="1">
    <location>
        <begin position="521"/>
        <end position="544"/>
    </location>
</feature>
<feature type="compositionally biased region" description="Polar residues" evidence="1">
    <location>
        <begin position="429"/>
        <end position="439"/>
    </location>
</feature>
<protein>
    <recommendedName>
        <fullName evidence="6">REJ domain-containing protein</fullName>
    </recommendedName>
</protein>
<sequence>MRPQLITLALTSSNLVSTSAAQQSTSSGNKDSSLQLHYEAGLTTGAATLERRTWASHPPLKVRSQKRHRRGILRRNNQNRHPDDQSDDDSEEEDEGKPEDESHGSHGGGHSSSNGWPSMPTTSFTFSTSTTVPSNVLSPTSTPERASSSIPTATSAPSQSPLTSTSSGDGGYGSGPSHNSQESSGGDGDGGDGSNKGDKDNQHEPRDIAIGVIGGLLFLFFLLFIWYWVAIRRRRRDPLSGQRMALTKDTDMESHVTIDLRNGPQPSHSGLRDPGSSSEGLSLSNYTIPTVPVNVAGTPGVPGTGLVVFESAARSLPNLPSSGVAHTEPYPPLQRAPTASSPATSHTSFMDAHGILHSAYSQAHPKPYLPTRSPQGHVAPVFPPLGTPVRSLALQTDAPPMNSSPTPMTMELDGRPPPPRYPDAVDTSRVPNSSPTSPILVSPLSVASPREDPQVLTHPTMGESQYHSQLRQYQGPRQPSYEGYEPSALPEVVSPICQFGQVSASLPEYDELVETTRSGANSHNFINHHQSDEKQALQQPMPRY</sequence>
<evidence type="ECO:0000256" key="1">
    <source>
        <dbReference type="SAM" id="MobiDB-lite"/>
    </source>
</evidence>
<feature type="compositionally biased region" description="Acidic residues" evidence="1">
    <location>
        <begin position="85"/>
        <end position="98"/>
    </location>
</feature>
<feature type="transmembrane region" description="Helical" evidence="2">
    <location>
        <begin position="208"/>
        <end position="229"/>
    </location>
</feature>
<feature type="region of interest" description="Disordered" evidence="1">
    <location>
        <begin position="319"/>
        <end position="347"/>
    </location>
</feature>